<keyword evidence="6 9" id="KW-0804">Transcription</keyword>
<comment type="subunit">
    <text evidence="9">Component of the Mediator complex.</text>
</comment>
<evidence type="ECO:0000313" key="13">
    <source>
        <dbReference type="Proteomes" id="UP000054047"/>
    </source>
</evidence>
<evidence type="ECO:0000256" key="7">
    <source>
        <dbReference type="ARBA" id="ARBA00023242"/>
    </source>
</evidence>
<evidence type="ECO:0000256" key="8">
    <source>
        <dbReference type="ARBA" id="ARBA00032016"/>
    </source>
</evidence>
<dbReference type="GO" id="GO:0006355">
    <property type="term" value="P:regulation of DNA-templated transcription"/>
    <property type="evidence" value="ECO:0007669"/>
    <property type="project" value="InterPro"/>
</dbReference>
<dbReference type="FunFam" id="1.10.246.20:FF:000006">
    <property type="entry name" value="Mediator of RNA polymerase II transcription subunit 15"/>
    <property type="match status" value="1"/>
</dbReference>
<keyword evidence="13" id="KW-1185">Reference proteome</keyword>
<feature type="compositionally biased region" description="Low complexity" evidence="10">
    <location>
        <begin position="116"/>
        <end position="137"/>
    </location>
</feature>
<feature type="compositionally biased region" description="Low complexity" evidence="10">
    <location>
        <begin position="95"/>
        <end position="109"/>
    </location>
</feature>
<evidence type="ECO:0000256" key="3">
    <source>
        <dbReference type="ARBA" id="ARBA00019613"/>
    </source>
</evidence>
<keyword evidence="4 9" id="KW-0805">Transcription regulation</keyword>
<feature type="compositionally biased region" description="Pro residues" evidence="10">
    <location>
        <begin position="156"/>
        <end position="173"/>
    </location>
</feature>
<evidence type="ECO:0000256" key="2">
    <source>
        <dbReference type="ARBA" id="ARBA00009807"/>
    </source>
</evidence>
<keyword evidence="7 9" id="KW-0539">Nucleus</keyword>
<dbReference type="InterPro" id="IPR019087">
    <property type="entry name" value="Med15_N"/>
</dbReference>
<dbReference type="GO" id="GO:0003712">
    <property type="term" value="F:transcription coregulator activity"/>
    <property type="evidence" value="ECO:0007669"/>
    <property type="project" value="InterPro"/>
</dbReference>
<name>A0A0C2GBX5_9BILA</name>
<evidence type="ECO:0000256" key="10">
    <source>
        <dbReference type="SAM" id="MobiDB-lite"/>
    </source>
</evidence>
<evidence type="ECO:0000259" key="11">
    <source>
        <dbReference type="Pfam" id="PF09606"/>
    </source>
</evidence>
<evidence type="ECO:0000313" key="12">
    <source>
        <dbReference type="EMBL" id="KIH58555.1"/>
    </source>
</evidence>
<feature type="region of interest" description="Disordered" evidence="10">
    <location>
        <begin position="87"/>
        <end position="209"/>
    </location>
</feature>
<keyword evidence="5 9" id="KW-0010">Activator</keyword>
<protein>
    <recommendedName>
        <fullName evidence="3 9">Mediator of RNA polymerase II transcription subunit 15</fullName>
    </recommendedName>
    <alternativeName>
        <fullName evidence="8 9">Mediator complex subunit 15</fullName>
    </alternativeName>
</protein>
<dbReference type="AlphaFoldDB" id="A0A0C2GBX5"/>
<gene>
    <name evidence="9" type="primary">MED15</name>
    <name evidence="12" type="ORF">ANCDUO_11238</name>
</gene>
<accession>A0A0C2GBX5</accession>
<dbReference type="InterPro" id="IPR036529">
    <property type="entry name" value="KIX_dom_sf"/>
</dbReference>
<feature type="domain" description="Mediator of RNA polymerase II transcription subunit 15 N-terminal" evidence="11">
    <location>
        <begin position="3"/>
        <end position="76"/>
    </location>
</feature>
<evidence type="ECO:0000256" key="6">
    <source>
        <dbReference type="ARBA" id="ARBA00023163"/>
    </source>
</evidence>
<dbReference type="EMBL" id="KN732990">
    <property type="protein sequence ID" value="KIH58555.1"/>
    <property type="molecule type" value="Genomic_DNA"/>
</dbReference>
<feature type="compositionally biased region" description="Low complexity" evidence="10">
    <location>
        <begin position="174"/>
        <end position="209"/>
    </location>
</feature>
<comment type="function">
    <text evidence="9">Component of the Mediator complex, a coactivator involved in the regulated transcription of nearly all RNA polymerase II-dependent genes. Mediator functions as a bridge to convey information from gene-specific regulatory proteins to the basal RNA polymerase II transcription machinery. Mediator is recruited to promoters by direct interactions with regulatory proteins and serves as a scaffold for the assembly of a functional preinitiation complex with RNA polymerase II and the general transcription factors.</text>
</comment>
<evidence type="ECO:0000256" key="1">
    <source>
        <dbReference type="ARBA" id="ARBA00004123"/>
    </source>
</evidence>
<dbReference type="Gene3D" id="1.10.246.20">
    <property type="entry name" value="Coactivator CBP, KIX domain"/>
    <property type="match status" value="1"/>
</dbReference>
<dbReference type="Proteomes" id="UP000054047">
    <property type="component" value="Unassembled WGS sequence"/>
</dbReference>
<organism evidence="12 13">
    <name type="scientific">Ancylostoma duodenale</name>
    <dbReference type="NCBI Taxonomy" id="51022"/>
    <lineage>
        <taxon>Eukaryota</taxon>
        <taxon>Metazoa</taxon>
        <taxon>Ecdysozoa</taxon>
        <taxon>Nematoda</taxon>
        <taxon>Chromadorea</taxon>
        <taxon>Rhabditida</taxon>
        <taxon>Rhabditina</taxon>
        <taxon>Rhabditomorpha</taxon>
        <taxon>Strongyloidea</taxon>
        <taxon>Ancylostomatidae</taxon>
        <taxon>Ancylostomatinae</taxon>
        <taxon>Ancylostoma</taxon>
    </lineage>
</organism>
<evidence type="ECO:0000256" key="4">
    <source>
        <dbReference type="ARBA" id="ARBA00023015"/>
    </source>
</evidence>
<comment type="subcellular location">
    <subcellularLocation>
        <location evidence="1 9">Nucleus</location>
    </subcellularLocation>
</comment>
<reference evidence="12 13" key="1">
    <citation type="submission" date="2013-12" db="EMBL/GenBank/DDBJ databases">
        <title>Draft genome of the parsitic nematode Ancylostoma duodenale.</title>
        <authorList>
            <person name="Mitreva M."/>
        </authorList>
    </citation>
    <scope>NUCLEOTIDE SEQUENCE [LARGE SCALE GENOMIC DNA]</scope>
    <source>
        <strain evidence="12 13">Zhejiang</strain>
    </source>
</reference>
<proteinExistence type="inferred from homology"/>
<comment type="similarity">
    <text evidence="2 9">Belongs to the Mediator complex subunit 15 family.</text>
</comment>
<evidence type="ECO:0000256" key="5">
    <source>
        <dbReference type="ARBA" id="ARBA00023159"/>
    </source>
</evidence>
<dbReference type="Pfam" id="PF09606">
    <property type="entry name" value="Med15_N"/>
    <property type="match status" value="1"/>
</dbReference>
<dbReference type="GO" id="GO:0005634">
    <property type="term" value="C:nucleus"/>
    <property type="evidence" value="ECO:0007669"/>
    <property type="project" value="UniProtKB-SubCell"/>
</dbReference>
<sequence length="256" mass="28427">MADDDWPSQRFRDHVINRLEPELARNRQNAPNLPVPGDARQVEEYVFQKCLSKDEYMRTIAKVINAINCNSKSAAVPSVLQPSFHSPPCSAPNVNNTNNTNSTTSYRTSVPPDPQPTQTRNQSQPTPSSTTQQVPIQQQPPAPNQPGFSSPDQSRGPPPTYGAPPLGQPPPQMQPTAAQPVPQQQMMPQGGCPPYQMMSPQQSQQQQQLLPPYDARMQKQPKQVVIETHTSFVTMFTLPPLTSWLHFEFAISLCPP</sequence>
<evidence type="ECO:0000256" key="9">
    <source>
        <dbReference type="RuleBase" id="RU364148"/>
    </source>
</evidence>
<dbReference type="OrthoDB" id="10055322at2759"/>